<dbReference type="RefSeq" id="WP_212979359.1">
    <property type="nucleotide sequence ID" value="NZ_AP025343.1"/>
</dbReference>
<accession>A0A920CT11</accession>
<keyword evidence="7" id="KW-1185">Reference proteome</keyword>
<dbReference type="AlphaFoldDB" id="A0A920CT11"/>
<dbReference type="EMBL" id="BORT01000016">
    <property type="protein sequence ID" value="GIO48729.1"/>
    <property type="molecule type" value="Genomic_DNA"/>
</dbReference>
<comment type="caution">
    <text evidence="6">The sequence shown here is derived from an EMBL/GenBank/DDBJ whole genome shotgun (WGS) entry which is preliminary data.</text>
</comment>
<dbReference type="GO" id="GO:0030246">
    <property type="term" value="F:carbohydrate binding"/>
    <property type="evidence" value="ECO:0007669"/>
    <property type="project" value="UniProtKB-ARBA"/>
</dbReference>
<keyword evidence="4" id="KW-1133">Transmembrane helix</keyword>
<dbReference type="GO" id="GO:0030313">
    <property type="term" value="C:cell envelope"/>
    <property type="evidence" value="ECO:0007669"/>
    <property type="project" value="UniProtKB-SubCell"/>
</dbReference>
<proteinExistence type="inferred from homology"/>
<feature type="transmembrane region" description="Helical" evidence="4">
    <location>
        <begin position="6"/>
        <end position="25"/>
    </location>
</feature>
<evidence type="ECO:0000256" key="4">
    <source>
        <dbReference type="SAM" id="Phobius"/>
    </source>
</evidence>
<dbReference type="PANTHER" id="PTHR46847">
    <property type="entry name" value="D-ALLOSE-BINDING PERIPLASMIC PROTEIN-RELATED"/>
    <property type="match status" value="1"/>
</dbReference>
<evidence type="ECO:0000256" key="3">
    <source>
        <dbReference type="ARBA" id="ARBA00022729"/>
    </source>
</evidence>
<protein>
    <recommendedName>
        <fullName evidence="5">Periplasmic binding protein domain-containing protein</fullName>
    </recommendedName>
</protein>
<organism evidence="6 7">
    <name type="scientific">Paenibacillus azoreducens</name>
    <dbReference type="NCBI Taxonomy" id="116718"/>
    <lineage>
        <taxon>Bacteria</taxon>
        <taxon>Bacillati</taxon>
        <taxon>Bacillota</taxon>
        <taxon>Bacilli</taxon>
        <taxon>Bacillales</taxon>
        <taxon>Paenibacillaceae</taxon>
        <taxon>Paenibacillus</taxon>
    </lineage>
</organism>
<dbReference type="Pfam" id="PF13407">
    <property type="entry name" value="Peripla_BP_4"/>
    <property type="match status" value="1"/>
</dbReference>
<keyword evidence="4" id="KW-0472">Membrane</keyword>
<dbReference type="InterPro" id="IPR025997">
    <property type="entry name" value="SBP_2_dom"/>
</dbReference>
<feature type="domain" description="Periplasmic binding protein" evidence="5">
    <location>
        <begin position="52"/>
        <end position="305"/>
    </location>
</feature>
<reference evidence="6 7" key="1">
    <citation type="submission" date="2021-03" db="EMBL/GenBank/DDBJ databases">
        <title>Antimicrobial resistance genes in bacteria isolated from Japanese honey, and their potential for conferring macrolide and lincosamide resistance in the American foulbrood pathogen Paenibacillus larvae.</title>
        <authorList>
            <person name="Okamoto M."/>
            <person name="Kumagai M."/>
            <person name="Kanamori H."/>
            <person name="Takamatsu D."/>
        </authorList>
    </citation>
    <scope>NUCLEOTIDE SEQUENCE [LARGE SCALE GENOMIC DNA]</scope>
    <source>
        <strain evidence="6 7">J34TS1</strain>
    </source>
</reference>
<evidence type="ECO:0000313" key="7">
    <source>
        <dbReference type="Proteomes" id="UP000682811"/>
    </source>
</evidence>
<comment type="similarity">
    <text evidence="2">Belongs to the bacterial solute-binding protein 2 family.</text>
</comment>
<keyword evidence="3" id="KW-0732">Signal</keyword>
<sequence length="330" mass="35619">MTNRKWSLALIVLIVIFGFVLLRFLSSSLKVDDLVWQIGQSNTADPSLKHVVLIAQELDNPFWREMEQGANEAAGKLGMKIDYTGPIRINPSEQARLLEKAIAAKPDGILVQGIGNSDYDRLIGKAIDQGIPVLTVDADEPESPRLAYVGTDNREAGKRMGELVLSNAQGSGRIGVIIGSELADNQKQRLEGFRSVVSAVPGFQVVDVRSSNISRIGAAKEAEAMLASHGDIDTIIGFSALDAAGILEGVKAAGKEGHVKIYGFDDLDMTRKGISRGEIRASVVQQPIEIGAKAIHVLDQVFRGEQPSPKYLIGTNVLERGQKEAGDNKR</sequence>
<dbReference type="Proteomes" id="UP000682811">
    <property type="component" value="Unassembled WGS sequence"/>
</dbReference>
<dbReference type="Gene3D" id="3.40.50.2300">
    <property type="match status" value="2"/>
</dbReference>
<evidence type="ECO:0000256" key="2">
    <source>
        <dbReference type="ARBA" id="ARBA00007639"/>
    </source>
</evidence>
<dbReference type="SUPFAM" id="SSF53822">
    <property type="entry name" value="Periplasmic binding protein-like I"/>
    <property type="match status" value="1"/>
</dbReference>
<gene>
    <name evidence="6" type="ORF">J34TS1_34940</name>
</gene>
<keyword evidence="4" id="KW-0812">Transmembrane</keyword>
<evidence type="ECO:0000259" key="5">
    <source>
        <dbReference type="Pfam" id="PF13407"/>
    </source>
</evidence>
<dbReference type="InterPro" id="IPR028082">
    <property type="entry name" value="Peripla_BP_I"/>
</dbReference>
<dbReference type="PANTHER" id="PTHR46847:SF4">
    <property type="entry name" value="AUTOINDUCER 2-BINDING PROTEIN LSRB"/>
    <property type="match status" value="1"/>
</dbReference>
<name>A0A920CT11_9BACL</name>
<evidence type="ECO:0000313" key="6">
    <source>
        <dbReference type="EMBL" id="GIO48729.1"/>
    </source>
</evidence>
<evidence type="ECO:0000256" key="1">
    <source>
        <dbReference type="ARBA" id="ARBA00004196"/>
    </source>
</evidence>
<comment type="subcellular location">
    <subcellularLocation>
        <location evidence="1">Cell envelope</location>
    </subcellularLocation>
</comment>